<keyword evidence="4" id="KW-1185">Reference proteome</keyword>
<keyword evidence="1" id="KW-1133">Transmembrane helix</keyword>
<dbReference type="InterPro" id="IPR058653">
    <property type="entry name" value="NfeD2_TM"/>
</dbReference>
<dbReference type="OrthoDB" id="1683445at2"/>
<gene>
    <name evidence="3" type="primary">yuaF</name>
    <name evidence="3" type="ORF">BN1080_03117</name>
</gene>
<keyword evidence="1" id="KW-0812">Transmembrane</keyword>
<feature type="transmembrane region" description="Helical" evidence="1">
    <location>
        <begin position="12"/>
        <end position="29"/>
    </location>
</feature>
<evidence type="ECO:0000259" key="2">
    <source>
        <dbReference type="Pfam" id="PF25842"/>
    </source>
</evidence>
<dbReference type="EMBL" id="CCXS01000001">
    <property type="protein sequence ID" value="CEG24098.1"/>
    <property type="molecule type" value="Genomic_DNA"/>
</dbReference>
<dbReference type="Proteomes" id="UP000043699">
    <property type="component" value="Unassembled WGS sequence"/>
</dbReference>
<protein>
    <submittedName>
        <fullName evidence="3">Putative membrane protein YuaF</fullName>
    </submittedName>
</protein>
<evidence type="ECO:0000313" key="3">
    <source>
        <dbReference type="EMBL" id="CEG24098.1"/>
    </source>
</evidence>
<accession>A0A098EP70</accession>
<feature type="transmembrane region" description="Helical" evidence="1">
    <location>
        <begin position="41"/>
        <end position="61"/>
    </location>
</feature>
<dbReference type="Pfam" id="PF25842">
    <property type="entry name" value="NfeD_TM"/>
    <property type="match status" value="1"/>
</dbReference>
<evidence type="ECO:0000313" key="4">
    <source>
        <dbReference type="Proteomes" id="UP000043699"/>
    </source>
</evidence>
<feature type="transmembrane region" description="Helical" evidence="1">
    <location>
        <begin position="67"/>
        <end position="93"/>
    </location>
</feature>
<dbReference type="AlphaFoldDB" id="A0A098EP70"/>
<dbReference type="InterPro" id="IPR012340">
    <property type="entry name" value="NA-bd_OB-fold"/>
</dbReference>
<dbReference type="STRING" id="1499687.BN1080_03117"/>
<organism evidence="3 4">
    <name type="scientific">Planococcus massiliensis</name>
    <dbReference type="NCBI Taxonomy" id="1499687"/>
    <lineage>
        <taxon>Bacteria</taxon>
        <taxon>Bacillati</taxon>
        <taxon>Bacillota</taxon>
        <taxon>Bacilli</taxon>
        <taxon>Bacillales</taxon>
        <taxon>Caryophanaceae</taxon>
        <taxon>Planococcus</taxon>
    </lineage>
</organism>
<keyword evidence="1" id="KW-0472">Membrane</keyword>
<dbReference type="Gene3D" id="2.40.50.140">
    <property type="entry name" value="Nucleic acid-binding proteins"/>
    <property type="match status" value="1"/>
</dbReference>
<evidence type="ECO:0000256" key="1">
    <source>
        <dbReference type="SAM" id="Phobius"/>
    </source>
</evidence>
<sequence length="177" mass="19207">MEWFGLPMEQFYMYTLIFAGALTILYVFFGDIAEAGEGIPFFNPAVILAFFTLVAAIGFVLEATTGLSGMAVLGISVLGAAVLDLLLYFFVLLPMSSAEASLAYTEDSLLGQVGKVIIPIPADGYGEVVIETYSGMISKRAAGYDNEAIGQERQVLIIEVRDGTLYVRDYEPVTFIK</sequence>
<dbReference type="RefSeq" id="WP_052653345.1">
    <property type="nucleotide sequence ID" value="NZ_CCXS01000001.1"/>
</dbReference>
<proteinExistence type="predicted"/>
<name>A0A098EP70_9BACL</name>
<reference evidence="3 4" key="1">
    <citation type="submission" date="2014-09" db="EMBL/GenBank/DDBJ databases">
        <authorList>
            <person name="Urmite Genomes Urmite Genomes"/>
        </authorList>
    </citation>
    <scope>NUCLEOTIDE SEQUENCE [LARGE SCALE GENOMIC DNA]</scope>
    <source>
        <strain evidence="3 4">ES2</strain>
    </source>
</reference>
<feature type="domain" description="Membrane protein NfeD2 N-terminal transmembrane" evidence="2">
    <location>
        <begin position="1"/>
        <end position="99"/>
    </location>
</feature>